<dbReference type="AlphaFoldDB" id="W2VQ94"/>
<sequence length="97" mass="11109">MSTSRSVCNFYFTDCGNGVFMCKQCNTSRKQAPGSGYSNLLSHLATKHPDHLAIFEASQQGQTLQDHGFVDARTMDIFKWMEWVIMRNLPLSEWTTR</sequence>
<protein>
    <recommendedName>
        <fullName evidence="3">BED-type domain-containing protein</fullName>
    </recommendedName>
</protein>
<gene>
    <name evidence="1" type="ORF">F441_22224</name>
</gene>
<evidence type="ECO:0000313" key="2">
    <source>
        <dbReference type="Proteomes" id="UP000018958"/>
    </source>
</evidence>
<evidence type="ECO:0008006" key="3">
    <source>
        <dbReference type="Google" id="ProtNLM"/>
    </source>
</evidence>
<dbReference type="EMBL" id="ANIX01004423">
    <property type="protein sequence ID" value="ETP00356.1"/>
    <property type="molecule type" value="Genomic_DNA"/>
</dbReference>
<comment type="caution">
    <text evidence="1">The sequence shown here is derived from an EMBL/GenBank/DDBJ whole genome shotgun (WGS) entry which is preliminary data.</text>
</comment>
<accession>W2VQ94</accession>
<dbReference type="PANTHER" id="PTHR40866">
    <property type="entry name" value="BED-TYPE DOMAIN-CONTAINING PROTEIN"/>
    <property type="match status" value="1"/>
</dbReference>
<dbReference type="PANTHER" id="PTHR40866:SF1">
    <property type="entry name" value="BED-TYPE DOMAIN-CONTAINING PROTEIN"/>
    <property type="match status" value="1"/>
</dbReference>
<reference evidence="1 2" key="1">
    <citation type="submission" date="2013-11" db="EMBL/GenBank/DDBJ databases">
        <title>The Genome Sequence of Phytophthora parasitica CJ01A1.</title>
        <authorList>
            <consortium name="The Broad Institute Genomics Platform"/>
            <person name="Russ C."/>
            <person name="Tyler B."/>
            <person name="Panabieres F."/>
            <person name="Shan W."/>
            <person name="Tripathy S."/>
            <person name="Grunwald N."/>
            <person name="Machado M."/>
            <person name="Johnson C.S."/>
            <person name="Walker B."/>
            <person name="Young S.K."/>
            <person name="Zeng Q."/>
            <person name="Gargeya S."/>
            <person name="Fitzgerald M."/>
            <person name="Haas B."/>
            <person name="Abouelleil A."/>
            <person name="Allen A.W."/>
            <person name="Alvarado L."/>
            <person name="Arachchi H.M."/>
            <person name="Berlin A.M."/>
            <person name="Chapman S.B."/>
            <person name="Gainer-Dewar J."/>
            <person name="Goldberg J."/>
            <person name="Griggs A."/>
            <person name="Gujja S."/>
            <person name="Hansen M."/>
            <person name="Howarth C."/>
            <person name="Imamovic A."/>
            <person name="Ireland A."/>
            <person name="Larimer J."/>
            <person name="McCowan C."/>
            <person name="Murphy C."/>
            <person name="Pearson M."/>
            <person name="Poon T.W."/>
            <person name="Priest M."/>
            <person name="Roberts A."/>
            <person name="Saif S."/>
            <person name="Shea T."/>
            <person name="Sisk P."/>
            <person name="Sykes S."/>
            <person name="Wortman J."/>
            <person name="Nusbaum C."/>
            <person name="Birren B."/>
        </authorList>
    </citation>
    <scope>NUCLEOTIDE SEQUENCE [LARGE SCALE GENOMIC DNA]</scope>
    <source>
        <strain evidence="1 2">CJ01A1</strain>
    </source>
</reference>
<name>W2VQ94_PHYNI</name>
<organism evidence="1 2">
    <name type="scientific">Phytophthora nicotianae CJ01A1</name>
    <dbReference type="NCBI Taxonomy" id="1317063"/>
    <lineage>
        <taxon>Eukaryota</taxon>
        <taxon>Sar</taxon>
        <taxon>Stramenopiles</taxon>
        <taxon>Oomycota</taxon>
        <taxon>Peronosporomycetes</taxon>
        <taxon>Peronosporales</taxon>
        <taxon>Peronosporaceae</taxon>
        <taxon>Phytophthora</taxon>
    </lineage>
</organism>
<proteinExistence type="predicted"/>
<dbReference type="Proteomes" id="UP000018958">
    <property type="component" value="Unassembled WGS sequence"/>
</dbReference>
<evidence type="ECO:0000313" key="1">
    <source>
        <dbReference type="EMBL" id="ETP00356.1"/>
    </source>
</evidence>